<keyword evidence="8" id="KW-1185">Reference proteome</keyword>
<dbReference type="InterPro" id="IPR050490">
    <property type="entry name" value="Bact_solute-bd_prot1"/>
</dbReference>
<feature type="chain" id="PRO_5038344629" evidence="6">
    <location>
        <begin position="21"/>
        <end position="459"/>
    </location>
</feature>
<reference evidence="7" key="1">
    <citation type="submission" date="2011-05" db="EMBL/GenBank/DDBJ databases">
        <title>Complete sequence of Thermoanaerobacterium xylanolyticum LX-11.</title>
        <authorList>
            <consortium name="US DOE Joint Genome Institute"/>
            <person name="Lucas S."/>
            <person name="Han J."/>
            <person name="Lapidus A."/>
            <person name="Cheng J.-F."/>
            <person name="Goodwin L."/>
            <person name="Pitluck S."/>
            <person name="Peters L."/>
            <person name="Mikhailova N."/>
            <person name="Lu M."/>
            <person name="Han C."/>
            <person name="Tapia R."/>
            <person name="Land M."/>
            <person name="Hauser L."/>
            <person name="Kyrpides N."/>
            <person name="Ivanova N."/>
            <person name="Pagani I."/>
            <person name="Hemme C."/>
            <person name="Woyke T."/>
        </authorList>
    </citation>
    <scope>NUCLEOTIDE SEQUENCE</scope>
    <source>
        <strain evidence="7">LX-11</strain>
    </source>
</reference>
<dbReference type="PROSITE" id="PS51257">
    <property type="entry name" value="PROKAR_LIPOPROTEIN"/>
    <property type="match status" value="1"/>
</dbReference>
<evidence type="ECO:0000256" key="2">
    <source>
        <dbReference type="ARBA" id="ARBA00022729"/>
    </source>
</evidence>
<feature type="signal peptide" evidence="6">
    <location>
        <begin position="1"/>
        <end position="20"/>
    </location>
</feature>
<dbReference type="STRING" id="858215.Thexy_2216"/>
<dbReference type="SUPFAM" id="SSF53850">
    <property type="entry name" value="Periplasmic binding protein-like II"/>
    <property type="match status" value="1"/>
</dbReference>
<protein>
    <submittedName>
        <fullName evidence="7">Extracellular solute-binding protein family 1</fullName>
    </submittedName>
</protein>
<dbReference type="Proteomes" id="UP000007239">
    <property type="component" value="Chromosome"/>
</dbReference>
<dbReference type="InterPro" id="IPR006059">
    <property type="entry name" value="SBP"/>
</dbReference>
<evidence type="ECO:0000256" key="4">
    <source>
        <dbReference type="ARBA" id="ARBA00023139"/>
    </source>
</evidence>
<dbReference type="PANTHER" id="PTHR43649">
    <property type="entry name" value="ARABINOSE-BINDING PROTEIN-RELATED"/>
    <property type="match status" value="1"/>
</dbReference>
<dbReference type="KEGG" id="txy:Thexy_2216"/>
<gene>
    <name evidence="7" type="ordered locus">Thexy_2216</name>
</gene>
<evidence type="ECO:0000313" key="8">
    <source>
        <dbReference type="Proteomes" id="UP000007239"/>
    </source>
</evidence>
<evidence type="ECO:0000313" key="7">
    <source>
        <dbReference type="EMBL" id="AEF18222.1"/>
    </source>
</evidence>
<keyword evidence="2 6" id="KW-0732">Signal</keyword>
<dbReference type="EMBL" id="CP002739">
    <property type="protein sequence ID" value="AEF18222.1"/>
    <property type="molecule type" value="Genomic_DNA"/>
</dbReference>
<proteinExistence type="predicted"/>
<name>F6BL89_THEXL</name>
<dbReference type="AlphaFoldDB" id="F6BL89"/>
<keyword evidence="4" id="KW-0564">Palmitate</keyword>
<accession>F6BL89</accession>
<keyword evidence="3" id="KW-0472">Membrane</keyword>
<dbReference type="Gene3D" id="3.40.190.10">
    <property type="entry name" value="Periplasmic binding protein-like II"/>
    <property type="match status" value="2"/>
</dbReference>
<evidence type="ECO:0000256" key="3">
    <source>
        <dbReference type="ARBA" id="ARBA00023136"/>
    </source>
</evidence>
<dbReference type="eggNOG" id="COG2182">
    <property type="taxonomic scope" value="Bacteria"/>
</dbReference>
<dbReference type="HOGENOM" id="CLU_031285_10_1_9"/>
<keyword evidence="1" id="KW-1003">Cell membrane</keyword>
<evidence type="ECO:0000256" key="6">
    <source>
        <dbReference type="SAM" id="SignalP"/>
    </source>
</evidence>
<keyword evidence="5" id="KW-0449">Lipoprotein</keyword>
<dbReference type="PANTHER" id="PTHR43649:SF33">
    <property type="entry name" value="POLYGALACTURONAN_RHAMNOGALACTURONAN-BINDING PROTEIN YTCQ"/>
    <property type="match status" value="1"/>
</dbReference>
<dbReference type="RefSeq" id="WP_013788949.1">
    <property type="nucleotide sequence ID" value="NC_015555.1"/>
</dbReference>
<organism evidence="7 8">
    <name type="scientific">Thermoanaerobacterium xylanolyticum (strain ATCC 49914 / DSM 7097 / LX-11)</name>
    <dbReference type="NCBI Taxonomy" id="858215"/>
    <lineage>
        <taxon>Bacteria</taxon>
        <taxon>Bacillati</taxon>
        <taxon>Bacillota</taxon>
        <taxon>Clostridia</taxon>
        <taxon>Thermoanaerobacterales</taxon>
        <taxon>Thermoanaerobacteraceae</taxon>
        <taxon>Thermoanaerobacterium</taxon>
    </lineage>
</organism>
<evidence type="ECO:0000256" key="5">
    <source>
        <dbReference type="ARBA" id="ARBA00023288"/>
    </source>
</evidence>
<evidence type="ECO:0000256" key="1">
    <source>
        <dbReference type="ARBA" id="ARBA00022475"/>
    </source>
</evidence>
<dbReference type="Pfam" id="PF13416">
    <property type="entry name" value="SBP_bac_8"/>
    <property type="match status" value="1"/>
</dbReference>
<sequence>MNKKVIAMLLVLMLALGSLAGCGNSSTKTTSSNNDQSKSTSSEKVTLQVWIMPNSAQSASDFLNVVKPFTDAHPNINIKVTVIDWGSAWTKITTAATSGIGPDVLQLGTTWVPAIASMGALEDLTDKVSDLGGASAFLPAAWSSTGIKDSGKTSAVPWFVDTRGIFYRTDVFEKAGIDPKQAFATWDSFLDAAKKINNMDINGQKIAAIGIPGKNDWNVVHNFAAWIWGAGGDYLSPDNKHAVFNSQAALKGIDFYTGLALQGLVPKAVLEKNSADVESLFAKGQFAITFSGPWLVKNFSTPADKGGLADTIAAKNYAVANLPEGPAGRYSFFGGSDLAIFKASTHKKEAYDLVKYLVTKDAQVNYAKVTGMLPALKEALDDPYITSDPNMAVFKEIAQYGRSYPAVPAWGQIENILLTHLGNVWDDVAGVKGPFNQNMIADEMNKAAEEVDGVLQQAK</sequence>
<dbReference type="CDD" id="cd14747">
    <property type="entry name" value="PBP2_MalE"/>
    <property type="match status" value="1"/>
</dbReference>